<sequence length="295" mass="33214">MKKIAVFISIITITLGCKSTRKPTALKEVGSRGWHTTDGPVAKFEPKHKSVEIWVPKKVKNPPVVVYAHGGAGFREDDQARIDMLQRNGFATISFDSYEMNGLDWNFVTRRVSNNGKQNLIWGVYEGALEYALKENKKWDANNIFLYGASNGGRTVLYAGSELPLKNIRGIISEAPAATGYSLEDITIPTIVLFGELDNWAGKSETDFVWKRTYPSSPISIDDWLKAQQKKENPVKYIFYKNAGHLMFEGPLEKVTVKRGDKMSFTAYQGADEVVLTLYEQDLIEFINNNLDDSK</sequence>
<dbReference type="EMBL" id="JBHULB010000083">
    <property type="protein sequence ID" value="MFD2589167.1"/>
    <property type="molecule type" value="Genomic_DNA"/>
</dbReference>
<dbReference type="EC" id="3.4.-.-" evidence="1"/>
<name>A0ABW5N279_9FLAO</name>
<comment type="caution">
    <text evidence="1">The sequence shown here is derived from an EMBL/GenBank/DDBJ whole genome shotgun (WGS) entry which is preliminary data.</text>
</comment>
<accession>A0ABW5N279</accession>
<dbReference type="Gene3D" id="3.40.50.1820">
    <property type="entry name" value="alpha/beta hydrolase"/>
    <property type="match status" value="1"/>
</dbReference>
<dbReference type="InterPro" id="IPR029058">
    <property type="entry name" value="AB_hydrolase_fold"/>
</dbReference>
<gene>
    <name evidence="1" type="ORF">ACFSQJ_19745</name>
</gene>
<dbReference type="RefSeq" id="WP_377768643.1">
    <property type="nucleotide sequence ID" value="NZ_JBHULB010000083.1"/>
</dbReference>
<dbReference type="GO" id="GO:0016787">
    <property type="term" value="F:hydrolase activity"/>
    <property type="evidence" value="ECO:0007669"/>
    <property type="project" value="UniProtKB-KW"/>
</dbReference>
<dbReference type="PROSITE" id="PS51257">
    <property type="entry name" value="PROKAR_LIPOPROTEIN"/>
    <property type="match status" value="1"/>
</dbReference>
<dbReference type="Proteomes" id="UP001597526">
    <property type="component" value="Unassembled WGS sequence"/>
</dbReference>
<proteinExistence type="predicted"/>
<dbReference type="SUPFAM" id="SSF53474">
    <property type="entry name" value="alpha/beta-Hydrolases"/>
    <property type="match status" value="1"/>
</dbReference>
<reference evidence="2" key="1">
    <citation type="journal article" date="2019" name="Int. J. Syst. Evol. Microbiol.">
        <title>The Global Catalogue of Microorganisms (GCM) 10K type strain sequencing project: providing services to taxonomists for standard genome sequencing and annotation.</title>
        <authorList>
            <consortium name="The Broad Institute Genomics Platform"/>
            <consortium name="The Broad Institute Genome Sequencing Center for Infectious Disease"/>
            <person name="Wu L."/>
            <person name="Ma J."/>
        </authorList>
    </citation>
    <scope>NUCLEOTIDE SEQUENCE [LARGE SCALE GENOMIC DNA]</scope>
    <source>
        <strain evidence="2">KCTC 52368</strain>
    </source>
</reference>
<organism evidence="1 2">
    <name type="scientific">Croceitalea marina</name>
    <dbReference type="NCBI Taxonomy" id="1775166"/>
    <lineage>
        <taxon>Bacteria</taxon>
        <taxon>Pseudomonadati</taxon>
        <taxon>Bacteroidota</taxon>
        <taxon>Flavobacteriia</taxon>
        <taxon>Flavobacteriales</taxon>
        <taxon>Flavobacteriaceae</taxon>
        <taxon>Croceitalea</taxon>
    </lineage>
</organism>
<keyword evidence="1" id="KW-0378">Hydrolase</keyword>
<keyword evidence="2" id="KW-1185">Reference proteome</keyword>
<evidence type="ECO:0000313" key="1">
    <source>
        <dbReference type="EMBL" id="MFD2589167.1"/>
    </source>
</evidence>
<evidence type="ECO:0000313" key="2">
    <source>
        <dbReference type="Proteomes" id="UP001597526"/>
    </source>
</evidence>
<protein>
    <submittedName>
        <fullName evidence="1">Alpha/beta hydrolase family protein</fullName>
        <ecNumber evidence="1">3.4.-.-</ecNumber>
    </submittedName>
</protein>